<gene>
    <name evidence="1" type="ORF">C1645_864437</name>
</gene>
<protein>
    <submittedName>
        <fullName evidence="1">Uncharacterized protein</fullName>
    </submittedName>
</protein>
<proteinExistence type="predicted"/>
<dbReference type="Pfam" id="PF14441">
    <property type="entry name" value="OTT_1508_deam"/>
    <property type="match status" value="1"/>
</dbReference>
<evidence type="ECO:0000313" key="1">
    <source>
        <dbReference type="EMBL" id="RIA81605.1"/>
    </source>
</evidence>
<dbReference type="AlphaFoldDB" id="A0A397SBE6"/>
<dbReference type="InterPro" id="IPR027796">
    <property type="entry name" value="OTT_1508_deam-like"/>
</dbReference>
<dbReference type="OrthoDB" id="4851849at2759"/>
<dbReference type="EMBL" id="QKYT01000771">
    <property type="protein sequence ID" value="RIA81605.1"/>
    <property type="molecule type" value="Genomic_DNA"/>
</dbReference>
<organism evidence="1 2">
    <name type="scientific">Glomus cerebriforme</name>
    <dbReference type="NCBI Taxonomy" id="658196"/>
    <lineage>
        <taxon>Eukaryota</taxon>
        <taxon>Fungi</taxon>
        <taxon>Fungi incertae sedis</taxon>
        <taxon>Mucoromycota</taxon>
        <taxon>Glomeromycotina</taxon>
        <taxon>Glomeromycetes</taxon>
        <taxon>Glomerales</taxon>
        <taxon>Glomeraceae</taxon>
        <taxon>Glomus</taxon>
    </lineage>
</organism>
<name>A0A397SBE6_9GLOM</name>
<dbReference type="Proteomes" id="UP000265703">
    <property type="component" value="Unassembled WGS sequence"/>
</dbReference>
<reference evidence="1 2" key="1">
    <citation type="submission" date="2018-06" db="EMBL/GenBank/DDBJ databases">
        <title>Comparative genomics reveals the genomic features of Rhizophagus irregularis, R. cerebriforme, R. diaphanum and Gigaspora rosea, and their symbiotic lifestyle signature.</title>
        <authorList>
            <person name="Morin E."/>
            <person name="San Clemente H."/>
            <person name="Chen E.C.H."/>
            <person name="De La Providencia I."/>
            <person name="Hainaut M."/>
            <person name="Kuo A."/>
            <person name="Kohler A."/>
            <person name="Murat C."/>
            <person name="Tang N."/>
            <person name="Roy S."/>
            <person name="Loubradou J."/>
            <person name="Henrissat B."/>
            <person name="Grigoriev I.V."/>
            <person name="Corradi N."/>
            <person name="Roux C."/>
            <person name="Martin F.M."/>
        </authorList>
    </citation>
    <scope>NUCLEOTIDE SEQUENCE [LARGE SCALE GENOMIC DNA]</scope>
    <source>
        <strain evidence="1 2">DAOM 227022</strain>
    </source>
</reference>
<evidence type="ECO:0000313" key="2">
    <source>
        <dbReference type="Proteomes" id="UP000265703"/>
    </source>
</evidence>
<accession>A0A397SBE6</accession>
<keyword evidence="2" id="KW-1185">Reference proteome</keyword>
<comment type="caution">
    <text evidence="1">The sequence shown here is derived from an EMBL/GenBank/DDBJ whole genome shotgun (WGS) entry which is preliminary data.</text>
</comment>
<sequence>MSEFTEFYSKVCVARSVKFVTDEASKEEISLLESDQFSRNLVTILARDSEVVAVNLKILPNKCRVYISKNSRWLNKDIRYIDEIKGLMKNLSKDSPMIFEQAAERKDVFALFSNVLEYCSVKLGCRLNKLKKDIKDNKGKSHIKSFLEFLESYEINVDNLDKINEPFGKEISKFEYLMTTACCEYYKDNKNNKNYPQRFLGCIKKVGSYSASVMDIVNYARKEKYKTSFSCIDLHLLDPISDDQPISSWTDIIKKFIPIQKRFENFKKNCIKNNETRERLNDIYGGTGGQLDCEKINHIYLHAELNILTNTDVLSKEHNEFIAISKKCCYLCESYIKFLRSKGYKITVSGGHKKLYHRWKLPDTYSSEFAKYALCDLDQIIESEIEQNTKIIAKSDSNGESPDSDNLKLKYITMKKVSERAFQIKTNSNL</sequence>